<keyword evidence="11" id="KW-0902">Two-component regulatory system</keyword>
<keyword evidence="5" id="KW-0808">Transferase</keyword>
<feature type="domain" description="Histidine kinase" evidence="15">
    <location>
        <begin position="286"/>
        <end position="508"/>
    </location>
</feature>
<accession>A0A120AH00</accession>
<evidence type="ECO:0000256" key="6">
    <source>
        <dbReference type="ARBA" id="ARBA00022692"/>
    </source>
</evidence>
<dbReference type="EMBL" id="JAJA02000001">
    <property type="protein sequence ID" value="KWS05393.1"/>
    <property type="molecule type" value="Genomic_DNA"/>
</dbReference>
<dbReference type="InterPro" id="IPR005467">
    <property type="entry name" value="His_kinase_dom"/>
</dbReference>
<evidence type="ECO:0000259" key="15">
    <source>
        <dbReference type="PROSITE" id="PS50109"/>
    </source>
</evidence>
<comment type="catalytic activity">
    <reaction evidence="1">
        <text>ATP + protein L-histidine = ADP + protein N-phospho-L-histidine.</text>
        <dbReference type="EC" id="2.7.13.3"/>
    </reaction>
</comment>
<name>A0A120AH00_9GAMM</name>
<sequence>MSAIGGGGTPATNDADARAPSASEHEESRRARWCELEARHRAWHERHDVRFDGGRSLRWTLTWVLIKTVLLAWFVWLACQVWQLSREHSGMLDNSLREIAEQVLASMPEGLERLPSRDPKRAIVPVRADQKMSFQVWAQGRNVVYSASAPLQPLNPAFKDGFARRMIDGERWQVYTLSDARRGLIVQVGRTKRMAIQELQGWIIGSLFAAALILVLFGLATWKVIGMALRPITALRDTLKGRPPLDLTPLPTQALPAEFRPLVDAFNDQLERVDAAVQHERRFISDAAHELRTPLAVLSTHAELALRATTLEEKNAALLRLNAGVQRSARLSEQLLDLARLDAGAETVRLAPLDLSDLIVLVIRDFETLARERRQRISLRAGPARLLGDVDQLGILLRNLIDNAVRHAGADGQVAVSCTAEADGTVVLRVADNGIGVAPEDCERIFDRFYRAPGSPEGGSGIGLSLVARIAQTHGAKIECGQGLERGAEDPRGPGRGFEVCVRFPAAPLVA</sequence>
<dbReference type="InterPro" id="IPR036097">
    <property type="entry name" value="HisK_dim/P_sf"/>
</dbReference>
<evidence type="ECO:0000256" key="10">
    <source>
        <dbReference type="ARBA" id="ARBA00022989"/>
    </source>
</evidence>
<evidence type="ECO:0000256" key="11">
    <source>
        <dbReference type="ARBA" id="ARBA00023012"/>
    </source>
</evidence>
<evidence type="ECO:0000256" key="2">
    <source>
        <dbReference type="ARBA" id="ARBA00004141"/>
    </source>
</evidence>
<keyword evidence="6 14" id="KW-0812">Transmembrane</keyword>
<dbReference type="Gene3D" id="1.10.287.130">
    <property type="match status" value="1"/>
</dbReference>
<dbReference type="PROSITE" id="PS50109">
    <property type="entry name" value="HIS_KIN"/>
    <property type="match status" value="1"/>
</dbReference>
<dbReference type="Pfam" id="PF00512">
    <property type="entry name" value="HisKA"/>
    <property type="match status" value="1"/>
</dbReference>
<dbReference type="CDD" id="cd00082">
    <property type="entry name" value="HisKA"/>
    <property type="match status" value="1"/>
</dbReference>
<evidence type="ECO:0000256" key="14">
    <source>
        <dbReference type="SAM" id="Phobius"/>
    </source>
</evidence>
<dbReference type="Proteomes" id="UP000023435">
    <property type="component" value="Unassembled WGS sequence"/>
</dbReference>
<dbReference type="SMART" id="SM00388">
    <property type="entry name" value="HisKA"/>
    <property type="match status" value="1"/>
</dbReference>
<evidence type="ECO:0000313" key="17">
    <source>
        <dbReference type="Proteomes" id="UP000023435"/>
    </source>
</evidence>
<keyword evidence="9" id="KW-0067">ATP-binding</keyword>
<dbReference type="AlphaFoldDB" id="A0A120AH00"/>
<evidence type="ECO:0000256" key="7">
    <source>
        <dbReference type="ARBA" id="ARBA00022741"/>
    </source>
</evidence>
<dbReference type="PRINTS" id="PR00344">
    <property type="entry name" value="BCTRLSENSOR"/>
</dbReference>
<feature type="transmembrane region" description="Helical" evidence="14">
    <location>
        <begin position="61"/>
        <end position="82"/>
    </location>
</feature>
<keyword evidence="17" id="KW-1185">Reference proteome</keyword>
<dbReference type="RefSeq" id="WP_051546908.1">
    <property type="nucleotide sequence ID" value="NZ_JAJA02000001.1"/>
</dbReference>
<evidence type="ECO:0000256" key="9">
    <source>
        <dbReference type="ARBA" id="ARBA00022840"/>
    </source>
</evidence>
<evidence type="ECO:0000256" key="3">
    <source>
        <dbReference type="ARBA" id="ARBA00012438"/>
    </source>
</evidence>
<keyword evidence="7" id="KW-0547">Nucleotide-binding</keyword>
<dbReference type="GO" id="GO:0005886">
    <property type="term" value="C:plasma membrane"/>
    <property type="evidence" value="ECO:0007669"/>
    <property type="project" value="TreeGrafter"/>
</dbReference>
<dbReference type="EC" id="2.7.13.3" evidence="3"/>
<reference evidence="16 17" key="1">
    <citation type="journal article" date="2014" name="Genome Announc.">
        <title>Draft Genome Sequence of Lysobacter capsici AZ78, a Bacterium Antagonistic to Plant-Pathogenic Oomycetes.</title>
        <authorList>
            <person name="Puopolo G."/>
            <person name="Sonego P."/>
            <person name="Engelen K."/>
            <person name="Pertot I."/>
        </authorList>
    </citation>
    <scope>NUCLEOTIDE SEQUENCE [LARGE SCALE GENOMIC DNA]</scope>
    <source>
        <strain evidence="16 17">AZ78</strain>
    </source>
</reference>
<evidence type="ECO:0000313" key="16">
    <source>
        <dbReference type="EMBL" id="KWS05393.1"/>
    </source>
</evidence>
<evidence type="ECO:0000256" key="4">
    <source>
        <dbReference type="ARBA" id="ARBA00022553"/>
    </source>
</evidence>
<evidence type="ECO:0000256" key="8">
    <source>
        <dbReference type="ARBA" id="ARBA00022777"/>
    </source>
</evidence>
<keyword evidence="10 14" id="KW-1133">Transmembrane helix</keyword>
<dbReference type="InterPro" id="IPR003594">
    <property type="entry name" value="HATPase_dom"/>
</dbReference>
<dbReference type="GO" id="GO:0000155">
    <property type="term" value="F:phosphorelay sensor kinase activity"/>
    <property type="evidence" value="ECO:0007669"/>
    <property type="project" value="InterPro"/>
</dbReference>
<evidence type="ECO:0000256" key="13">
    <source>
        <dbReference type="SAM" id="MobiDB-lite"/>
    </source>
</evidence>
<dbReference type="Gene3D" id="3.30.565.10">
    <property type="entry name" value="Histidine kinase-like ATPase, C-terminal domain"/>
    <property type="match status" value="1"/>
</dbReference>
<dbReference type="InterPro" id="IPR036890">
    <property type="entry name" value="HATPase_C_sf"/>
</dbReference>
<organism evidence="16 17">
    <name type="scientific">Lysobacter capsici AZ78</name>
    <dbReference type="NCBI Taxonomy" id="1444315"/>
    <lineage>
        <taxon>Bacteria</taxon>
        <taxon>Pseudomonadati</taxon>
        <taxon>Pseudomonadota</taxon>
        <taxon>Gammaproteobacteria</taxon>
        <taxon>Lysobacterales</taxon>
        <taxon>Lysobacteraceae</taxon>
        <taxon>Lysobacter</taxon>
    </lineage>
</organism>
<keyword evidence="4" id="KW-0597">Phosphoprotein</keyword>
<dbReference type="InterPro" id="IPR050428">
    <property type="entry name" value="TCS_sensor_his_kinase"/>
</dbReference>
<protein>
    <recommendedName>
        <fullName evidence="3">histidine kinase</fullName>
        <ecNumber evidence="3">2.7.13.3</ecNumber>
    </recommendedName>
</protein>
<evidence type="ECO:0000256" key="12">
    <source>
        <dbReference type="ARBA" id="ARBA00023136"/>
    </source>
</evidence>
<feature type="transmembrane region" description="Helical" evidence="14">
    <location>
        <begin position="202"/>
        <end position="222"/>
    </location>
</feature>
<dbReference type="PANTHER" id="PTHR45436">
    <property type="entry name" value="SENSOR HISTIDINE KINASE YKOH"/>
    <property type="match status" value="1"/>
</dbReference>
<gene>
    <name evidence="16" type="ORF">AZ78_2945</name>
</gene>
<dbReference type="OrthoDB" id="9804645at2"/>
<keyword evidence="12 14" id="KW-0472">Membrane</keyword>
<proteinExistence type="predicted"/>
<dbReference type="GO" id="GO:0005524">
    <property type="term" value="F:ATP binding"/>
    <property type="evidence" value="ECO:0007669"/>
    <property type="project" value="UniProtKB-KW"/>
</dbReference>
<dbReference type="SMART" id="SM00387">
    <property type="entry name" value="HATPase_c"/>
    <property type="match status" value="1"/>
</dbReference>
<dbReference type="PANTHER" id="PTHR45436:SF14">
    <property type="entry name" value="SENSOR PROTEIN QSEC"/>
    <property type="match status" value="1"/>
</dbReference>
<dbReference type="SUPFAM" id="SSF47384">
    <property type="entry name" value="Homodimeric domain of signal transducing histidine kinase"/>
    <property type="match status" value="1"/>
</dbReference>
<dbReference type="SUPFAM" id="SSF55874">
    <property type="entry name" value="ATPase domain of HSP90 chaperone/DNA topoisomerase II/histidine kinase"/>
    <property type="match status" value="1"/>
</dbReference>
<comment type="subcellular location">
    <subcellularLocation>
        <location evidence="2">Membrane</location>
        <topology evidence="2">Multi-pass membrane protein</topology>
    </subcellularLocation>
</comment>
<dbReference type="InterPro" id="IPR003661">
    <property type="entry name" value="HisK_dim/P_dom"/>
</dbReference>
<feature type="region of interest" description="Disordered" evidence="13">
    <location>
        <begin position="1"/>
        <end position="26"/>
    </location>
</feature>
<dbReference type="Pfam" id="PF02518">
    <property type="entry name" value="HATPase_c"/>
    <property type="match status" value="1"/>
</dbReference>
<comment type="caution">
    <text evidence="16">The sequence shown here is derived from an EMBL/GenBank/DDBJ whole genome shotgun (WGS) entry which is preliminary data.</text>
</comment>
<dbReference type="InterPro" id="IPR004358">
    <property type="entry name" value="Sig_transdc_His_kin-like_C"/>
</dbReference>
<evidence type="ECO:0000256" key="1">
    <source>
        <dbReference type="ARBA" id="ARBA00000085"/>
    </source>
</evidence>
<keyword evidence="8" id="KW-0418">Kinase</keyword>
<evidence type="ECO:0000256" key="5">
    <source>
        <dbReference type="ARBA" id="ARBA00022679"/>
    </source>
</evidence>